<evidence type="ECO:0000256" key="1">
    <source>
        <dbReference type="SAM" id="Phobius"/>
    </source>
</evidence>
<organism evidence="2 3">
    <name type="scientific">Phaseolus angularis</name>
    <name type="common">Azuki bean</name>
    <name type="synonym">Vigna angularis</name>
    <dbReference type="NCBI Taxonomy" id="3914"/>
    <lineage>
        <taxon>Eukaryota</taxon>
        <taxon>Viridiplantae</taxon>
        <taxon>Streptophyta</taxon>
        <taxon>Embryophyta</taxon>
        <taxon>Tracheophyta</taxon>
        <taxon>Spermatophyta</taxon>
        <taxon>Magnoliopsida</taxon>
        <taxon>eudicotyledons</taxon>
        <taxon>Gunneridae</taxon>
        <taxon>Pentapetalae</taxon>
        <taxon>rosids</taxon>
        <taxon>fabids</taxon>
        <taxon>Fabales</taxon>
        <taxon>Fabaceae</taxon>
        <taxon>Papilionoideae</taxon>
        <taxon>50 kb inversion clade</taxon>
        <taxon>NPAAA clade</taxon>
        <taxon>indigoferoid/millettioid clade</taxon>
        <taxon>Phaseoleae</taxon>
        <taxon>Vigna</taxon>
    </lineage>
</organism>
<dbReference type="AlphaFoldDB" id="A0A0L9VMB5"/>
<keyword evidence="1" id="KW-0812">Transmembrane</keyword>
<reference evidence="3" key="1">
    <citation type="journal article" date="2015" name="Proc. Natl. Acad. Sci. U.S.A.">
        <title>Genome sequencing of adzuki bean (Vigna angularis) provides insight into high starch and low fat accumulation and domestication.</title>
        <authorList>
            <person name="Yang K."/>
            <person name="Tian Z."/>
            <person name="Chen C."/>
            <person name="Luo L."/>
            <person name="Zhao B."/>
            <person name="Wang Z."/>
            <person name="Yu L."/>
            <person name="Li Y."/>
            <person name="Sun Y."/>
            <person name="Li W."/>
            <person name="Chen Y."/>
            <person name="Li Y."/>
            <person name="Zhang Y."/>
            <person name="Ai D."/>
            <person name="Zhao J."/>
            <person name="Shang C."/>
            <person name="Ma Y."/>
            <person name="Wu B."/>
            <person name="Wang M."/>
            <person name="Gao L."/>
            <person name="Sun D."/>
            <person name="Zhang P."/>
            <person name="Guo F."/>
            <person name="Wang W."/>
            <person name="Li Y."/>
            <person name="Wang J."/>
            <person name="Varshney R.K."/>
            <person name="Wang J."/>
            <person name="Ling H.Q."/>
            <person name="Wan P."/>
        </authorList>
    </citation>
    <scope>NUCLEOTIDE SEQUENCE</scope>
    <source>
        <strain evidence="3">cv. Jingnong 6</strain>
    </source>
</reference>
<protein>
    <submittedName>
        <fullName evidence="2">Uncharacterized protein</fullName>
    </submittedName>
</protein>
<dbReference type="Proteomes" id="UP000053144">
    <property type="component" value="Chromosome 10"/>
</dbReference>
<dbReference type="Gramene" id="KOM56017">
    <property type="protein sequence ID" value="KOM56017"/>
    <property type="gene ID" value="LR48_Vigan10g190900"/>
</dbReference>
<keyword evidence="1" id="KW-0472">Membrane</keyword>
<evidence type="ECO:0000313" key="2">
    <source>
        <dbReference type="EMBL" id="KOM56017.1"/>
    </source>
</evidence>
<dbReference type="EMBL" id="CM003380">
    <property type="protein sequence ID" value="KOM56017.1"/>
    <property type="molecule type" value="Genomic_DNA"/>
</dbReference>
<name>A0A0L9VMB5_PHAAN</name>
<accession>A0A0L9VMB5</accession>
<gene>
    <name evidence="2" type="ORF">LR48_Vigan10g190900</name>
</gene>
<keyword evidence="1" id="KW-1133">Transmembrane helix</keyword>
<proteinExistence type="predicted"/>
<feature type="transmembrane region" description="Helical" evidence="1">
    <location>
        <begin position="34"/>
        <end position="56"/>
    </location>
</feature>
<evidence type="ECO:0000313" key="3">
    <source>
        <dbReference type="Proteomes" id="UP000053144"/>
    </source>
</evidence>
<sequence length="66" mass="7347">MDIGCRAILITLSRFEERFNVDAKGDSLVAGLRVVWLGFVFFVVAIAAGVVIRGGWREEGIVVKWH</sequence>